<dbReference type="GO" id="GO:0006235">
    <property type="term" value="P:dTTP biosynthetic process"/>
    <property type="evidence" value="ECO:0007669"/>
    <property type="project" value="TreeGrafter"/>
</dbReference>
<name>A0A452QWV9_URSAM</name>
<dbReference type="GO" id="GO:0005739">
    <property type="term" value="C:mitochondrion"/>
    <property type="evidence" value="ECO:0007669"/>
    <property type="project" value="TreeGrafter"/>
</dbReference>
<dbReference type="Proteomes" id="UP000291022">
    <property type="component" value="Unassembled WGS sequence"/>
</dbReference>
<comment type="pathway">
    <text evidence="1">Pyrimidine metabolism; dTTP biosynthesis.</text>
</comment>
<protein>
    <recommendedName>
        <fullName evidence="3">dTMP kinase</fullName>
        <ecNumber evidence="3">2.7.4.9</ecNumber>
    </recommendedName>
</protein>
<keyword evidence="7" id="KW-0418">Kinase</keyword>
<dbReference type="STRING" id="9643.ENSUAMP00000010299"/>
<keyword evidence="9" id="KW-0812">Transmembrane</keyword>
<comment type="similarity">
    <text evidence="2">Belongs to the thymidylate kinase family.</text>
</comment>
<keyword evidence="12" id="KW-1185">Reference proteome</keyword>
<dbReference type="GO" id="GO:0006233">
    <property type="term" value="P:dTDP biosynthetic process"/>
    <property type="evidence" value="ECO:0007669"/>
    <property type="project" value="Ensembl"/>
</dbReference>
<dbReference type="Pfam" id="PF02223">
    <property type="entry name" value="Thymidylate_kin"/>
    <property type="match status" value="1"/>
</dbReference>
<sequence>NKTQKTWVQPKLYSNLSGKPALTFVFLSLSFFLERSTEIGKLLSSYLEKKSEVEDHSVHLLFSANRWEQVPLIKKKLSQGITLVVDRYAFSGVAFTSAKENFSLDWCKQPDVGLPKPDLVVFLQLRLVEAARRGEFGRERYENGNFQERALHRFHQLMADETLNWKVRVSSCVSRTADWAGWGPLAGDSETAAKRCSFCRSVRQGLWARLCVRRILFLCDCAKQGSLVPCGGVGENWPDSSSRQQSCAASCPPPGFAVLVI</sequence>
<keyword evidence="8" id="KW-0067">ATP-binding</keyword>
<dbReference type="InterPro" id="IPR027417">
    <property type="entry name" value="P-loop_NTPase"/>
</dbReference>
<reference evidence="11" key="2">
    <citation type="submission" date="2025-08" db="UniProtKB">
        <authorList>
            <consortium name="Ensembl"/>
        </authorList>
    </citation>
    <scope>IDENTIFICATION</scope>
</reference>
<feature type="domain" description="Thymidylate kinase-like" evidence="10">
    <location>
        <begin position="34"/>
        <end position="162"/>
    </location>
</feature>
<keyword evidence="5" id="KW-0545">Nucleotide biosynthesis</keyword>
<dbReference type="PANTHER" id="PTHR10344:SF1">
    <property type="entry name" value="THYMIDYLATE KINASE"/>
    <property type="match status" value="1"/>
</dbReference>
<reference evidence="11" key="3">
    <citation type="submission" date="2025-09" db="UniProtKB">
        <authorList>
            <consortium name="Ensembl"/>
        </authorList>
    </citation>
    <scope>IDENTIFICATION</scope>
</reference>
<evidence type="ECO:0000256" key="1">
    <source>
        <dbReference type="ARBA" id="ARBA00004992"/>
    </source>
</evidence>
<evidence type="ECO:0000256" key="7">
    <source>
        <dbReference type="ARBA" id="ARBA00022777"/>
    </source>
</evidence>
<keyword evidence="6" id="KW-0547">Nucleotide-binding</keyword>
<evidence type="ECO:0000313" key="11">
    <source>
        <dbReference type="Ensembl" id="ENSUAMP00000010299.1"/>
    </source>
</evidence>
<reference evidence="12" key="1">
    <citation type="submission" date="2016-06" db="EMBL/GenBank/DDBJ databases">
        <title>De novo assembly and RNA-Seq shows season-dependent expression and editing in black bear kidneys.</title>
        <authorList>
            <person name="Korstanje R."/>
            <person name="Srivastava A."/>
            <person name="Sarsani V.K."/>
            <person name="Sheehan S.M."/>
            <person name="Seger R.L."/>
            <person name="Barter M.E."/>
            <person name="Lindqvist C."/>
            <person name="Brody L.C."/>
            <person name="Mullikin J.C."/>
        </authorList>
    </citation>
    <scope>NUCLEOTIDE SEQUENCE [LARGE SCALE GENOMIC DNA]</scope>
</reference>
<gene>
    <name evidence="11" type="primary">DTYMK</name>
</gene>
<evidence type="ECO:0000256" key="2">
    <source>
        <dbReference type="ARBA" id="ARBA00009776"/>
    </source>
</evidence>
<evidence type="ECO:0000313" key="12">
    <source>
        <dbReference type="Proteomes" id="UP000291022"/>
    </source>
</evidence>
<dbReference type="GO" id="GO:0005634">
    <property type="term" value="C:nucleus"/>
    <property type="evidence" value="ECO:0007669"/>
    <property type="project" value="TreeGrafter"/>
</dbReference>
<dbReference type="AlphaFoldDB" id="A0A452QWV9"/>
<keyword evidence="4" id="KW-0808">Transferase</keyword>
<dbReference type="Ensembl" id="ENSUAMT00000011579.1">
    <property type="protein sequence ID" value="ENSUAMP00000010299.1"/>
    <property type="gene ID" value="ENSUAMG00000008487.1"/>
</dbReference>
<evidence type="ECO:0000256" key="6">
    <source>
        <dbReference type="ARBA" id="ARBA00022741"/>
    </source>
</evidence>
<dbReference type="GO" id="GO:0004550">
    <property type="term" value="F:nucleoside diphosphate kinase activity"/>
    <property type="evidence" value="ECO:0007669"/>
    <property type="project" value="TreeGrafter"/>
</dbReference>
<dbReference type="InterPro" id="IPR039430">
    <property type="entry name" value="Thymidylate_kin-like_dom"/>
</dbReference>
<accession>A0A452QWV9</accession>
<organism evidence="11 12">
    <name type="scientific">Ursus americanus</name>
    <name type="common">American black bear</name>
    <name type="synonym">Euarctos americanus</name>
    <dbReference type="NCBI Taxonomy" id="9643"/>
    <lineage>
        <taxon>Eukaryota</taxon>
        <taxon>Metazoa</taxon>
        <taxon>Chordata</taxon>
        <taxon>Craniata</taxon>
        <taxon>Vertebrata</taxon>
        <taxon>Euteleostomi</taxon>
        <taxon>Mammalia</taxon>
        <taxon>Eutheria</taxon>
        <taxon>Laurasiatheria</taxon>
        <taxon>Carnivora</taxon>
        <taxon>Caniformia</taxon>
        <taxon>Ursidae</taxon>
        <taxon>Ursus</taxon>
    </lineage>
</organism>
<dbReference type="InterPro" id="IPR018095">
    <property type="entry name" value="Thymidylate_kin_CS"/>
</dbReference>
<dbReference type="GO" id="GO:0005524">
    <property type="term" value="F:ATP binding"/>
    <property type="evidence" value="ECO:0007669"/>
    <property type="project" value="UniProtKB-KW"/>
</dbReference>
<dbReference type="PANTHER" id="PTHR10344">
    <property type="entry name" value="THYMIDYLATE KINASE"/>
    <property type="match status" value="1"/>
</dbReference>
<dbReference type="SUPFAM" id="SSF52540">
    <property type="entry name" value="P-loop containing nucleoside triphosphate hydrolases"/>
    <property type="match status" value="1"/>
</dbReference>
<dbReference type="PROSITE" id="PS01331">
    <property type="entry name" value="THYMIDYLATE_KINASE"/>
    <property type="match status" value="1"/>
</dbReference>
<feature type="transmembrane region" description="Helical" evidence="9">
    <location>
        <begin position="12"/>
        <end position="33"/>
    </location>
</feature>
<keyword evidence="9" id="KW-0472">Membrane</keyword>
<keyword evidence="9" id="KW-1133">Transmembrane helix</keyword>
<evidence type="ECO:0000256" key="8">
    <source>
        <dbReference type="ARBA" id="ARBA00022840"/>
    </source>
</evidence>
<evidence type="ECO:0000259" key="10">
    <source>
        <dbReference type="Pfam" id="PF02223"/>
    </source>
</evidence>
<dbReference type="Gene3D" id="3.40.50.300">
    <property type="entry name" value="P-loop containing nucleotide triphosphate hydrolases"/>
    <property type="match status" value="1"/>
</dbReference>
<dbReference type="GO" id="GO:0004798">
    <property type="term" value="F:dTMP kinase activity"/>
    <property type="evidence" value="ECO:0007669"/>
    <property type="project" value="UniProtKB-EC"/>
</dbReference>
<dbReference type="GO" id="GO:0006227">
    <property type="term" value="P:dUDP biosynthetic process"/>
    <property type="evidence" value="ECO:0007669"/>
    <property type="project" value="TreeGrafter"/>
</dbReference>
<evidence type="ECO:0000256" key="3">
    <source>
        <dbReference type="ARBA" id="ARBA00012980"/>
    </source>
</evidence>
<proteinExistence type="inferred from homology"/>
<evidence type="ECO:0000256" key="5">
    <source>
        <dbReference type="ARBA" id="ARBA00022727"/>
    </source>
</evidence>
<dbReference type="GeneTree" id="ENSGT00940000154030"/>
<evidence type="ECO:0000256" key="9">
    <source>
        <dbReference type="SAM" id="Phobius"/>
    </source>
</evidence>
<evidence type="ECO:0000256" key="4">
    <source>
        <dbReference type="ARBA" id="ARBA00022679"/>
    </source>
</evidence>
<dbReference type="GO" id="GO:0046105">
    <property type="term" value="P:thymidine biosynthetic process"/>
    <property type="evidence" value="ECO:0007669"/>
    <property type="project" value="Ensembl"/>
</dbReference>
<dbReference type="EC" id="2.7.4.9" evidence="3"/>
<dbReference type="GO" id="GO:0005829">
    <property type="term" value="C:cytosol"/>
    <property type="evidence" value="ECO:0007669"/>
    <property type="project" value="TreeGrafter"/>
</dbReference>